<dbReference type="EMBL" id="CM009755">
    <property type="protein sequence ID" value="PUZ49409.1"/>
    <property type="molecule type" value="Genomic_DNA"/>
</dbReference>
<evidence type="ECO:0000256" key="1">
    <source>
        <dbReference type="SAM" id="Phobius"/>
    </source>
</evidence>
<sequence>MDHYSIHTCLIIVLPDMRNKQTKDNVHCCCDGSSQDSIIFRGLASYASEVLGPSDELVALGASAGASEGLGADADSLGASELEEEAATASGATATAARRITTSTRARAIVVGTICSGFVAVVLVADAR</sequence>
<feature type="transmembrane region" description="Helical" evidence="1">
    <location>
        <begin position="108"/>
        <end position="125"/>
    </location>
</feature>
<evidence type="ECO:0000313" key="3">
    <source>
        <dbReference type="Proteomes" id="UP000244336"/>
    </source>
</evidence>
<protein>
    <submittedName>
        <fullName evidence="2">Uncharacterized protein</fullName>
    </submittedName>
</protein>
<keyword evidence="1" id="KW-0472">Membrane</keyword>
<dbReference type="Proteomes" id="UP000244336">
    <property type="component" value="Chromosome 7"/>
</dbReference>
<keyword evidence="1" id="KW-0812">Transmembrane</keyword>
<keyword evidence="3" id="KW-1185">Reference proteome</keyword>
<name>A0A2T7D1D9_9POAL</name>
<accession>A0A2T7D1D9</accession>
<evidence type="ECO:0000313" key="2">
    <source>
        <dbReference type="EMBL" id="PUZ49409.1"/>
    </source>
</evidence>
<proteinExistence type="predicted"/>
<dbReference type="AlphaFoldDB" id="A0A2T7D1D9"/>
<gene>
    <name evidence="2" type="ORF">GQ55_7G323800</name>
</gene>
<keyword evidence="1" id="KW-1133">Transmembrane helix</keyword>
<dbReference type="Gramene" id="PUZ49409">
    <property type="protein sequence ID" value="PUZ49409"/>
    <property type="gene ID" value="GQ55_7G323800"/>
</dbReference>
<reference evidence="2 3" key="1">
    <citation type="submission" date="2018-04" db="EMBL/GenBank/DDBJ databases">
        <title>WGS assembly of Panicum hallii var. hallii HAL2.</title>
        <authorList>
            <person name="Lovell J."/>
            <person name="Jenkins J."/>
            <person name="Lowry D."/>
            <person name="Mamidi S."/>
            <person name="Sreedasyam A."/>
            <person name="Weng X."/>
            <person name="Barry K."/>
            <person name="Bonette J."/>
            <person name="Campitelli B."/>
            <person name="Daum C."/>
            <person name="Gordon S."/>
            <person name="Gould B."/>
            <person name="Lipzen A."/>
            <person name="MacQueen A."/>
            <person name="Palacio-Mejia J."/>
            <person name="Plott C."/>
            <person name="Shakirov E."/>
            <person name="Shu S."/>
            <person name="Yoshinaga Y."/>
            <person name="Zane M."/>
            <person name="Rokhsar D."/>
            <person name="Grimwood J."/>
            <person name="Schmutz J."/>
            <person name="Juenger T."/>
        </authorList>
    </citation>
    <scope>NUCLEOTIDE SEQUENCE [LARGE SCALE GENOMIC DNA]</scope>
    <source>
        <strain evidence="3">cv. HAL2</strain>
    </source>
</reference>
<organism evidence="2 3">
    <name type="scientific">Panicum hallii var. hallii</name>
    <dbReference type="NCBI Taxonomy" id="1504633"/>
    <lineage>
        <taxon>Eukaryota</taxon>
        <taxon>Viridiplantae</taxon>
        <taxon>Streptophyta</taxon>
        <taxon>Embryophyta</taxon>
        <taxon>Tracheophyta</taxon>
        <taxon>Spermatophyta</taxon>
        <taxon>Magnoliopsida</taxon>
        <taxon>Liliopsida</taxon>
        <taxon>Poales</taxon>
        <taxon>Poaceae</taxon>
        <taxon>PACMAD clade</taxon>
        <taxon>Panicoideae</taxon>
        <taxon>Panicodae</taxon>
        <taxon>Paniceae</taxon>
        <taxon>Panicinae</taxon>
        <taxon>Panicum</taxon>
        <taxon>Panicum sect. Panicum</taxon>
    </lineage>
</organism>